<dbReference type="InterPro" id="IPR029062">
    <property type="entry name" value="Class_I_gatase-like"/>
</dbReference>
<dbReference type="Proteomes" id="UP000607397">
    <property type="component" value="Unassembled WGS sequence"/>
</dbReference>
<proteinExistence type="predicted"/>
<dbReference type="Gene3D" id="3.40.50.880">
    <property type="match status" value="1"/>
</dbReference>
<keyword evidence="3" id="KW-1185">Reference proteome</keyword>
<dbReference type="Pfam" id="PF00117">
    <property type="entry name" value="GATase"/>
    <property type="match status" value="1"/>
</dbReference>
<gene>
    <name evidence="2" type="ORF">GS597_13980</name>
</gene>
<accession>A0A8K2A1B1</accession>
<comment type="caution">
    <text evidence="2">The sequence shown here is derived from an EMBL/GenBank/DDBJ whole genome shotgun (WGS) entry which is preliminary data.</text>
</comment>
<keyword evidence="2" id="KW-0315">Glutamine amidotransferase</keyword>
<dbReference type="GO" id="GO:0005829">
    <property type="term" value="C:cytosol"/>
    <property type="evidence" value="ECO:0007669"/>
    <property type="project" value="TreeGrafter"/>
</dbReference>
<name>A0A8K2A1B1_9CYAN</name>
<dbReference type="AlphaFoldDB" id="A0A8K2A1B1"/>
<dbReference type="EMBL" id="WVIC01000029">
    <property type="protein sequence ID" value="NCJ07597.1"/>
    <property type="molecule type" value="Genomic_DNA"/>
</dbReference>
<protein>
    <submittedName>
        <fullName evidence="2">Type 1 glutamine amidotransferase</fullName>
    </submittedName>
</protein>
<dbReference type="SUPFAM" id="SSF52317">
    <property type="entry name" value="Class I glutamine amidotransferase-like"/>
    <property type="match status" value="1"/>
</dbReference>
<evidence type="ECO:0000259" key="1">
    <source>
        <dbReference type="Pfam" id="PF00117"/>
    </source>
</evidence>
<dbReference type="InterPro" id="IPR044992">
    <property type="entry name" value="ChyE-like"/>
</dbReference>
<dbReference type="InterPro" id="IPR017926">
    <property type="entry name" value="GATASE"/>
</dbReference>
<dbReference type="PANTHER" id="PTHR42695">
    <property type="entry name" value="GLUTAMINE AMIDOTRANSFERASE YLR126C-RELATED"/>
    <property type="match status" value="1"/>
</dbReference>
<dbReference type="PANTHER" id="PTHR42695:SF5">
    <property type="entry name" value="GLUTAMINE AMIDOTRANSFERASE YLR126C-RELATED"/>
    <property type="match status" value="1"/>
</dbReference>
<dbReference type="RefSeq" id="WP_161826074.1">
    <property type="nucleotide sequence ID" value="NZ_WVIC01000029.1"/>
</dbReference>
<sequence length="249" mass="28354">MATRREQLRILYLQIRNDQVTRAEELQEFVRFSQLDLSQFMILNVFDSPCFAPQCVDAFDALFVGGSSDASVLQPQKYPFVEDAKRLLAYCVQQGVPVFASCFGFQLVVEALGGQVILDRDRMEMGVYPMHLNPQASEDLLLHDTPSSFMAVSGHQERALTLPQQTIALAYSQRCPYHALKVMGKPFYGFQFHPEVDCHDLVARITRYQERYLDSPEHLQRIVDSLVETPHANQLIAKFVDRILLGAQP</sequence>
<reference evidence="2" key="1">
    <citation type="submission" date="2019-12" db="EMBL/GenBank/DDBJ databases">
        <title>High-Quality draft genome sequences of three cyanobacteria isolated from the limestone walls of the Old Cathedral of Coimbra.</title>
        <authorList>
            <person name="Tiago I."/>
            <person name="Soares F."/>
            <person name="Portugal A."/>
        </authorList>
    </citation>
    <scope>NUCLEOTIDE SEQUENCE [LARGE SCALE GENOMIC DNA]</scope>
    <source>
        <strain evidence="2">C</strain>
    </source>
</reference>
<feature type="domain" description="Glutamine amidotransferase" evidence="1">
    <location>
        <begin position="77"/>
        <end position="198"/>
    </location>
</feature>
<dbReference type="PROSITE" id="PS51273">
    <property type="entry name" value="GATASE_TYPE_1"/>
    <property type="match status" value="1"/>
</dbReference>
<organism evidence="2 3">
    <name type="scientific">Petrachloros mirabilis ULC683</name>
    <dbReference type="NCBI Taxonomy" id="2781853"/>
    <lineage>
        <taxon>Bacteria</taxon>
        <taxon>Bacillati</taxon>
        <taxon>Cyanobacteriota</taxon>
        <taxon>Cyanophyceae</taxon>
        <taxon>Synechococcales</taxon>
        <taxon>Petrachlorosaceae</taxon>
        <taxon>Petrachloros</taxon>
        <taxon>Petrachloros mirabilis</taxon>
    </lineage>
</organism>
<dbReference type="CDD" id="cd01741">
    <property type="entry name" value="GATase1_1"/>
    <property type="match status" value="1"/>
</dbReference>
<evidence type="ECO:0000313" key="2">
    <source>
        <dbReference type="EMBL" id="NCJ07597.1"/>
    </source>
</evidence>
<evidence type="ECO:0000313" key="3">
    <source>
        <dbReference type="Proteomes" id="UP000607397"/>
    </source>
</evidence>